<feature type="transmembrane region" description="Helical" evidence="6">
    <location>
        <begin position="268"/>
        <end position="286"/>
    </location>
</feature>
<keyword evidence="5 6" id="KW-0472">Membrane</keyword>
<feature type="transmembrane region" description="Helical" evidence="6">
    <location>
        <begin position="214"/>
        <end position="236"/>
    </location>
</feature>
<evidence type="ECO:0000256" key="4">
    <source>
        <dbReference type="ARBA" id="ARBA00022989"/>
    </source>
</evidence>
<evidence type="ECO:0000256" key="6">
    <source>
        <dbReference type="SAM" id="Phobius"/>
    </source>
</evidence>
<feature type="transmembrane region" description="Helical" evidence="6">
    <location>
        <begin position="38"/>
        <end position="58"/>
    </location>
</feature>
<evidence type="ECO:0000256" key="3">
    <source>
        <dbReference type="ARBA" id="ARBA00022692"/>
    </source>
</evidence>
<keyword evidence="4 6" id="KW-1133">Transmembrane helix</keyword>
<feature type="transmembrane region" description="Helical" evidence="6">
    <location>
        <begin position="70"/>
        <end position="90"/>
    </location>
</feature>
<dbReference type="GO" id="GO:0005886">
    <property type="term" value="C:plasma membrane"/>
    <property type="evidence" value="ECO:0007669"/>
    <property type="project" value="UniProtKB-SubCell"/>
</dbReference>
<evidence type="ECO:0000256" key="5">
    <source>
        <dbReference type="ARBA" id="ARBA00023136"/>
    </source>
</evidence>
<feature type="transmembrane region" description="Helical" evidence="6">
    <location>
        <begin position="152"/>
        <end position="171"/>
    </location>
</feature>
<name>A0A454JCY1_9NEIS</name>
<comment type="subcellular location">
    <subcellularLocation>
        <location evidence="1">Cell membrane</location>
        <topology evidence="1">Multi-pass membrane protein</topology>
    </subcellularLocation>
</comment>
<dbReference type="Pfam" id="PF00892">
    <property type="entry name" value="EamA"/>
    <property type="match status" value="2"/>
</dbReference>
<dbReference type="InterPro" id="IPR000620">
    <property type="entry name" value="EamA_dom"/>
</dbReference>
<dbReference type="EMBL" id="RFAR01000134">
    <property type="protein sequence ID" value="RMC90884.1"/>
    <property type="molecule type" value="Genomic_DNA"/>
</dbReference>
<feature type="domain" description="EamA" evidence="7">
    <location>
        <begin position="13"/>
        <end position="142"/>
    </location>
</feature>
<feature type="transmembrane region" description="Helical" evidence="6">
    <location>
        <begin position="128"/>
        <end position="146"/>
    </location>
</feature>
<keyword evidence="3 6" id="KW-0812">Transmembrane</keyword>
<evidence type="ECO:0000313" key="8">
    <source>
        <dbReference type="EMBL" id="RMC90884.1"/>
    </source>
</evidence>
<dbReference type="Gene3D" id="1.10.3730.20">
    <property type="match status" value="1"/>
</dbReference>
<proteinExistence type="predicted"/>
<comment type="caution">
    <text evidence="8">The sequence shown here is derived from an EMBL/GenBank/DDBJ whole genome shotgun (WGS) entry which is preliminary data.</text>
</comment>
<feature type="transmembrane region" description="Helical" evidence="6">
    <location>
        <begin position="102"/>
        <end position="119"/>
    </location>
</feature>
<feature type="transmembrane region" description="Helical" evidence="6">
    <location>
        <begin position="183"/>
        <end position="202"/>
    </location>
</feature>
<reference evidence="8 9" key="1">
    <citation type="submission" date="2018-10" db="EMBL/GenBank/DDBJ databases">
        <title>Draft genome sequence of Aquitalea MWU14-2217 isolated from a wild cranberry bog in Provincetown, Massachusetts.</title>
        <authorList>
            <person name="Ebadzadsahrai G."/>
            <person name="Soby S."/>
        </authorList>
    </citation>
    <scope>NUCLEOTIDE SEQUENCE [LARGE SCALE GENOMIC DNA]</scope>
    <source>
        <strain evidence="8 9">MWU14-2217</strain>
    </source>
</reference>
<dbReference type="AlphaFoldDB" id="A0A454JCY1"/>
<feature type="domain" description="EamA" evidence="7">
    <location>
        <begin position="152"/>
        <end position="285"/>
    </location>
</feature>
<dbReference type="PANTHER" id="PTHR32322:SF18">
    <property type="entry name" value="S-ADENOSYLMETHIONINE_S-ADENOSYLHOMOCYSTEINE TRANSPORTER"/>
    <property type="match status" value="1"/>
</dbReference>
<dbReference type="Proteomes" id="UP000274139">
    <property type="component" value="Unassembled WGS sequence"/>
</dbReference>
<dbReference type="SUPFAM" id="SSF103481">
    <property type="entry name" value="Multidrug resistance efflux transporter EmrE"/>
    <property type="match status" value="2"/>
</dbReference>
<dbReference type="RefSeq" id="WP_103526482.1">
    <property type="nucleotide sequence ID" value="NZ_JAIZDC010000002.1"/>
</dbReference>
<accession>A0A454JCY1</accession>
<feature type="transmembrane region" description="Helical" evidence="6">
    <location>
        <begin position="12"/>
        <end position="32"/>
    </location>
</feature>
<evidence type="ECO:0000256" key="1">
    <source>
        <dbReference type="ARBA" id="ARBA00004651"/>
    </source>
</evidence>
<protein>
    <recommendedName>
        <fullName evidence="7">EamA domain-containing protein</fullName>
    </recommendedName>
</protein>
<dbReference type="InterPro" id="IPR037185">
    <property type="entry name" value="EmrE-like"/>
</dbReference>
<sequence length="289" mass="32203">MNWNPFNPKNISTITLLILIWAGGWFFTKIGLENSTPFSFNAIRFLLAAAIMQAALHSRPRNQPSSKKHWPIIISIGILQTGLMFSLASYGMKQINLTKTVILIYTTPLWSSFLGWYFLNEKFKKSQWIGLCCGLTGIALITTPEIKTGKIYGISILIASALSWSIASLLFKKYLFNQDKFYISTWQMTIGAIFLLILSISIDGSISFQPTLKSITSLIYVSIFGSIIAFSIWFHLVSKLSMLQSSMVTLGVPITIMAADAIQNQNMSSTLVAGMLCIVFGIFFAMKND</sequence>
<evidence type="ECO:0000313" key="9">
    <source>
        <dbReference type="Proteomes" id="UP000274139"/>
    </source>
</evidence>
<dbReference type="PANTHER" id="PTHR32322">
    <property type="entry name" value="INNER MEMBRANE TRANSPORTER"/>
    <property type="match status" value="1"/>
</dbReference>
<evidence type="ECO:0000256" key="2">
    <source>
        <dbReference type="ARBA" id="ARBA00022475"/>
    </source>
</evidence>
<dbReference type="InterPro" id="IPR050638">
    <property type="entry name" value="AA-Vitamin_Transporters"/>
</dbReference>
<keyword evidence="9" id="KW-1185">Reference proteome</keyword>
<evidence type="ECO:0000259" key="7">
    <source>
        <dbReference type="Pfam" id="PF00892"/>
    </source>
</evidence>
<gene>
    <name evidence="8" type="ORF">EAY64_19915</name>
</gene>
<dbReference type="OrthoDB" id="5430053at2"/>
<organism evidence="8 9">
    <name type="scientific">Aquitalea palustris</name>
    <dbReference type="NCBI Taxonomy" id="2480983"/>
    <lineage>
        <taxon>Bacteria</taxon>
        <taxon>Pseudomonadati</taxon>
        <taxon>Pseudomonadota</taxon>
        <taxon>Betaproteobacteria</taxon>
        <taxon>Neisseriales</taxon>
        <taxon>Chromobacteriaceae</taxon>
        <taxon>Aquitalea</taxon>
    </lineage>
</organism>
<keyword evidence="2" id="KW-1003">Cell membrane</keyword>